<organism evidence="5 6">
    <name type="scientific">Drosophila yakuba</name>
    <name type="common">Fruit fly</name>
    <dbReference type="NCBI Taxonomy" id="7245"/>
    <lineage>
        <taxon>Eukaryota</taxon>
        <taxon>Metazoa</taxon>
        <taxon>Ecdysozoa</taxon>
        <taxon>Arthropoda</taxon>
        <taxon>Hexapoda</taxon>
        <taxon>Insecta</taxon>
        <taxon>Pterygota</taxon>
        <taxon>Neoptera</taxon>
        <taxon>Endopterygota</taxon>
        <taxon>Diptera</taxon>
        <taxon>Brachycera</taxon>
        <taxon>Muscomorpha</taxon>
        <taxon>Ephydroidea</taxon>
        <taxon>Drosophilidae</taxon>
        <taxon>Drosophila</taxon>
        <taxon>Sophophora</taxon>
    </lineage>
</organism>
<reference evidence="5 6" key="2">
    <citation type="journal article" date="2007" name="PLoS Biol.">
        <title>Principles of genome evolution in the Drosophila melanogaster species group.</title>
        <authorList>
            <person name="Ranz J.M."/>
            <person name="Maurin D."/>
            <person name="Chan Y.S."/>
            <person name="von Grotthuss M."/>
            <person name="Hillier L.W."/>
            <person name="Roote J."/>
            <person name="Ashburner M."/>
            <person name="Bergman C.M."/>
        </authorList>
    </citation>
    <scope>NUCLEOTIDE SEQUENCE [LARGE SCALE GENOMIC DNA]</scope>
    <source>
        <strain evidence="6">Tai18E2 / Tucson 14021-0261.01</strain>
    </source>
</reference>
<dbReference type="SUPFAM" id="SSF55486">
    <property type="entry name" value="Metalloproteases ('zincins'), catalytic domain"/>
    <property type="match status" value="1"/>
</dbReference>
<dbReference type="InterPro" id="IPR008753">
    <property type="entry name" value="Peptidase_M13_N"/>
</dbReference>
<dbReference type="EMBL" id="CM000157">
    <property type="protein sequence ID" value="EDW88647.1"/>
    <property type="molecule type" value="Genomic_DNA"/>
</dbReference>
<dbReference type="OMA" id="PRECEMT"/>
<dbReference type="Gene3D" id="1.10.1380.10">
    <property type="entry name" value="Neutral endopeptidase , domain2"/>
    <property type="match status" value="1"/>
</dbReference>
<evidence type="ECO:0000313" key="5">
    <source>
        <dbReference type="EMBL" id="EDW88647.1"/>
    </source>
</evidence>
<keyword evidence="6" id="KW-1185">Reference proteome</keyword>
<dbReference type="Proteomes" id="UP000002282">
    <property type="component" value="Chromosome 2L"/>
</dbReference>
<reference evidence="5 6" key="1">
    <citation type="journal article" date="2007" name="Nature">
        <title>Evolution of genes and genomes on the Drosophila phylogeny.</title>
        <authorList>
            <consortium name="Drosophila 12 Genomes Consortium"/>
            <person name="Clark A.G."/>
            <person name="Eisen M.B."/>
            <person name="Smith D.R."/>
            <person name="Bergman C.M."/>
            <person name="Oliver B."/>
            <person name="Markow T.A."/>
            <person name="Kaufman T.C."/>
            <person name="Kellis M."/>
            <person name="Gelbart W."/>
            <person name="Iyer V.N."/>
            <person name="Pollard D.A."/>
            <person name="Sackton T.B."/>
            <person name="Larracuente A.M."/>
            <person name="Singh N.D."/>
            <person name="Abad J.P."/>
            <person name="Abt D.N."/>
            <person name="Adryan B."/>
            <person name="Aguade M."/>
            <person name="Akashi H."/>
            <person name="Anderson W.W."/>
            <person name="Aquadro C.F."/>
            <person name="Ardell D.H."/>
            <person name="Arguello R."/>
            <person name="Artieri C.G."/>
            <person name="Barbash D.A."/>
            <person name="Barker D."/>
            <person name="Barsanti P."/>
            <person name="Batterham P."/>
            <person name="Batzoglou S."/>
            <person name="Begun D."/>
            <person name="Bhutkar A."/>
            <person name="Blanco E."/>
            <person name="Bosak S.A."/>
            <person name="Bradley R.K."/>
            <person name="Brand A.D."/>
            <person name="Brent M.R."/>
            <person name="Brooks A.N."/>
            <person name="Brown R.H."/>
            <person name="Butlin R.K."/>
            <person name="Caggese C."/>
            <person name="Calvi B.R."/>
            <person name="Bernardo de Carvalho A."/>
            <person name="Caspi A."/>
            <person name="Castrezana S."/>
            <person name="Celniker S.E."/>
            <person name="Chang J.L."/>
            <person name="Chapple C."/>
            <person name="Chatterji S."/>
            <person name="Chinwalla A."/>
            <person name="Civetta A."/>
            <person name="Clifton S.W."/>
            <person name="Comeron J.M."/>
            <person name="Costello J.C."/>
            <person name="Coyne J.A."/>
            <person name="Daub J."/>
            <person name="David R.G."/>
            <person name="Delcher A.L."/>
            <person name="Delehaunty K."/>
            <person name="Do C.B."/>
            <person name="Ebling H."/>
            <person name="Edwards K."/>
            <person name="Eickbush T."/>
            <person name="Evans J.D."/>
            <person name="Filipski A."/>
            <person name="Findeiss S."/>
            <person name="Freyhult E."/>
            <person name="Fulton L."/>
            <person name="Fulton R."/>
            <person name="Garcia A.C."/>
            <person name="Gardiner A."/>
            <person name="Garfield D.A."/>
            <person name="Garvin B.E."/>
            <person name="Gibson G."/>
            <person name="Gilbert D."/>
            <person name="Gnerre S."/>
            <person name="Godfrey J."/>
            <person name="Good R."/>
            <person name="Gotea V."/>
            <person name="Gravely B."/>
            <person name="Greenberg A.J."/>
            <person name="Griffiths-Jones S."/>
            <person name="Gross S."/>
            <person name="Guigo R."/>
            <person name="Gustafson E.A."/>
            <person name="Haerty W."/>
            <person name="Hahn M.W."/>
            <person name="Halligan D.L."/>
            <person name="Halpern A.L."/>
            <person name="Halter G.M."/>
            <person name="Han M.V."/>
            <person name="Heger A."/>
            <person name="Hillier L."/>
            <person name="Hinrichs A.S."/>
            <person name="Holmes I."/>
            <person name="Hoskins R.A."/>
            <person name="Hubisz M.J."/>
            <person name="Hultmark D."/>
            <person name="Huntley M.A."/>
            <person name="Jaffe D.B."/>
            <person name="Jagadeeshan S."/>
            <person name="Jeck W.R."/>
            <person name="Johnson J."/>
            <person name="Jones C.D."/>
            <person name="Jordan W.C."/>
            <person name="Karpen G.H."/>
            <person name="Kataoka E."/>
            <person name="Keightley P.D."/>
            <person name="Kheradpour P."/>
            <person name="Kirkness E.F."/>
            <person name="Koerich L.B."/>
            <person name="Kristiansen K."/>
            <person name="Kudrna D."/>
            <person name="Kulathinal R.J."/>
            <person name="Kumar S."/>
            <person name="Kwok R."/>
            <person name="Lander E."/>
            <person name="Langley C.H."/>
            <person name="Lapoint R."/>
            <person name="Lazzaro B.P."/>
            <person name="Lee S.J."/>
            <person name="Levesque L."/>
            <person name="Li R."/>
            <person name="Lin C.F."/>
            <person name="Lin M.F."/>
            <person name="Lindblad-Toh K."/>
            <person name="Llopart A."/>
            <person name="Long M."/>
            <person name="Low L."/>
            <person name="Lozovsky E."/>
            <person name="Lu J."/>
            <person name="Luo M."/>
            <person name="Machado C.A."/>
            <person name="Makalowski W."/>
            <person name="Marzo M."/>
            <person name="Matsuda M."/>
            <person name="Matzkin L."/>
            <person name="McAllister B."/>
            <person name="McBride C.S."/>
            <person name="McKernan B."/>
            <person name="McKernan K."/>
            <person name="Mendez-Lago M."/>
            <person name="Minx P."/>
            <person name="Mollenhauer M.U."/>
            <person name="Montooth K."/>
            <person name="Mount S.M."/>
            <person name="Mu X."/>
            <person name="Myers E."/>
            <person name="Negre B."/>
            <person name="Newfeld S."/>
            <person name="Nielsen R."/>
            <person name="Noor M.A."/>
            <person name="O'Grady P."/>
            <person name="Pachter L."/>
            <person name="Papaceit M."/>
            <person name="Parisi M.J."/>
            <person name="Parisi M."/>
            <person name="Parts L."/>
            <person name="Pedersen J.S."/>
            <person name="Pesole G."/>
            <person name="Phillippy A.M."/>
            <person name="Ponting C.P."/>
            <person name="Pop M."/>
            <person name="Porcelli D."/>
            <person name="Powell J.R."/>
            <person name="Prohaska S."/>
            <person name="Pruitt K."/>
            <person name="Puig M."/>
            <person name="Quesneville H."/>
            <person name="Ram K.R."/>
            <person name="Rand D."/>
            <person name="Rasmussen M.D."/>
            <person name="Reed L.K."/>
            <person name="Reenan R."/>
            <person name="Reily A."/>
            <person name="Remington K.A."/>
            <person name="Rieger T.T."/>
            <person name="Ritchie M.G."/>
            <person name="Robin C."/>
            <person name="Rogers Y.H."/>
            <person name="Rohde C."/>
            <person name="Rozas J."/>
            <person name="Rubenfield M.J."/>
            <person name="Ruiz A."/>
            <person name="Russo S."/>
            <person name="Salzberg S.L."/>
            <person name="Sanchez-Gracia A."/>
            <person name="Saranga D.J."/>
            <person name="Sato H."/>
            <person name="Schaeffer S.W."/>
            <person name="Schatz M.C."/>
            <person name="Schlenke T."/>
            <person name="Schwartz R."/>
            <person name="Segarra C."/>
            <person name="Singh R.S."/>
            <person name="Sirot L."/>
            <person name="Sirota M."/>
            <person name="Sisneros N.B."/>
            <person name="Smith C.D."/>
            <person name="Smith T.F."/>
            <person name="Spieth J."/>
            <person name="Stage D.E."/>
            <person name="Stark A."/>
            <person name="Stephan W."/>
            <person name="Strausberg R.L."/>
            <person name="Strempel S."/>
            <person name="Sturgill D."/>
            <person name="Sutton G."/>
            <person name="Sutton G.G."/>
            <person name="Tao W."/>
            <person name="Teichmann S."/>
            <person name="Tobari Y.N."/>
            <person name="Tomimura Y."/>
            <person name="Tsolas J.M."/>
            <person name="Valente V.L."/>
            <person name="Venter E."/>
            <person name="Venter J.C."/>
            <person name="Vicario S."/>
            <person name="Vieira F.G."/>
            <person name="Vilella A.J."/>
            <person name="Villasante A."/>
            <person name="Walenz B."/>
            <person name="Wang J."/>
            <person name="Wasserman M."/>
            <person name="Watts T."/>
            <person name="Wilson D."/>
            <person name="Wilson R.K."/>
            <person name="Wing R.A."/>
            <person name="Wolfner M.F."/>
            <person name="Wong A."/>
            <person name="Wong G.K."/>
            <person name="Wu C.I."/>
            <person name="Wu G."/>
            <person name="Yamamoto D."/>
            <person name="Yang H.P."/>
            <person name="Yang S.P."/>
            <person name="Yorke J.A."/>
            <person name="Yoshida K."/>
            <person name="Zdobnov E."/>
            <person name="Zhang P."/>
            <person name="Zhang Y."/>
            <person name="Zimin A.V."/>
            <person name="Baldwin J."/>
            <person name="Abdouelleil A."/>
            <person name="Abdulkadir J."/>
            <person name="Abebe A."/>
            <person name="Abera B."/>
            <person name="Abreu J."/>
            <person name="Acer S.C."/>
            <person name="Aftuck L."/>
            <person name="Alexander A."/>
            <person name="An P."/>
            <person name="Anderson E."/>
            <person name="Anderson S."/>
            <person name="Arachi H."/>
            <person name="Azer M."/>
            <person name="Bachantsang P."/>
            <person name="Barry A."/>
            <person name="Bayul T."/>
            <person name="Berlin A."/>
            <person name="Bessette D."/>
            <person name="Bloom T."/>
            <person name="Blye J."/>
            <person name="Boguslavskiy L."/>
            <person name="Bonnet C."/>
            <person name="Boukhgalter B."/>
            <person name="Bourzgui I."/>
            <person name="Brown A."/>
            <person name="Cahill P."/>
            <person name="Channer S."/>
            <person name="Cheshatsang Y."/>
            <person name="Chuda L."/>
            <person name="Citroen M."/>
            <person name="Collymore A."/>
            <person name="Cooke P."/>
            <person name="Costello M."/>
            <person name="D'Aco K."/>
            <person name="Daza R."/>
            <person name="De Haan G."/>
            <person name="DeGray S."/>
            <person name="DeMaso C."/>
            <person name="Dhargay N."/>
            <person name="Dooley K."/>
            <person name="Dooley E."/>
            <person name="Doricent M."/>
            <person name="Dorje P."/>
            <person name="Dorjee K."/>
            <person name="Dupes A."/>
            <person name="Elong R."/>
            <person name="Falk J."/>
            <person name="Farina A."/>
            <person name="Faro S."/>
            <person name="Ferguson D."/>
            <person name="Fisher S."/>
            <person name="Foley C.D."/>
            <person name="Franke A."/>
            <person name="Friedrich D."/>
            <person name="Gadbois L."/>
            <person name="Gearin G."/>
            <person name="Gearin C.R."/>
            <person name="Giannoukos G."/>
            <person name="Goode T."/>
            <person name="Graham J."/>
            <person name="Grandbois E."/>
            <person name="Grewal S."/>
            <person name="Gyaltsen K."/>
            <person name="Hafez N."/>
            <person name="Hagos B."/>
            <person name="Hall J."/>
            <person name="Henson C."/>
            <person name="Hollinger A."/>
            <person name="Honan T."/>
            <person name="Huard M.D."/>
            <person name="Hughes L."/>
            <person name="Hurhula B."/>
            <person name="Husby M.E."/>
            <person name="Kamat A."/>
            <person name="Kanga B."/>
            <person name="Kashin S."/>
            <person name="Khazanovich D."/>
            <person name="Kisner P."/>
            <person name="Lance K."/>
            <person name="Lara M."/>
            <person name="Lee W."/>
            <person name="Lennon N."/>
            <person name="Letendre F."/>
            <person name="LeVine R."/>
            <person name="Lipovsky A."/>
            <person name="Liu X."/>
            <person name="Liu J."/>
            <person name="Liu S."/>
            <person name="Lokyitsang T."/>
            <person name="Lokyitsang Y."/>
            <person name="Lubonja R."/>
            <person name="Lui A."/>
            <person name="MacDonald P."/>
            <person name="Magnisalis V."/>
            <person name="Maru K."/>
            <person name="Matthews C."/>
            <person name="McCusker W."/>
            <person name="McDonough S."/>
            <person name="Mehta T."/>
            <person name="Meldrim J."/>
            <person name="Meneus L."/>
            <person name="Mihai O."/>
            <person name="Mihalev A."/>
            <person name="Mihova T."/>
            <person name="Mittelman R."/>
            <person name="Mlenga V."/>
            <person name="Montmayeur A."/>
            <person name="Mulrain L."/>
            <person name="Navidi A."/>
            <person name="Naylor J."/>
            <person name="Negash T."/>
            <person name="Nguyen T."/>
            <person name="Nguyen N."/>
            <person name="Nicol R."/>
            <person name="Norbu C."/>
            <person name="Norbu N."/>
            <person name="Novod N."/>
            <person name="O'Neill B."/>
            <person name="Osman S."/>
            <person name="Markiewicz E."/>
            <person name="Oyono O.L."/>
            <person name="Patti C."/>
            <person name="Phunkhang P."/>
            <person name="Pierre F."/>
            <person name="Priest M."/>
            <person name="Raghuraman S."/>
            <person name="Rege F."/>
            <person name="Reyes R."/>
            <person name="Rise C."/>
            <person name="Rogov P."/>
            <person name="Ross K."/>
            <person name="Ryan E."/>
            <person name="Settipalli S."/>
            <person name="Shea T."/>
            <person name="Sherpa N."/>
            <person name="Shi L."/>
            <person name="Shih D."/>
            <person name="Sparrow T."/>
            <person name="Spaulding J."/>
            <person name="Stalker J."/>
            <person name="Stange-Thomann N."/>
            <person name="Stavropoulos S."/>
            <person name="Stone C."/>
            <person name="Strader C."/>
            <person name="Tesfaye S."/>
            <person name="Thomson T."/>
            <person name="Thoulutsang Y."/>
            <person name="Thoulutsang D."/>
            <person name="Topham K."/>
            <person name="Topping I."/>
            <person name="Tsamla T."/>
            <person name="Vassiliev H."/>
            <person name="Vo A."/>
            <person name="Wangchuk T."/>
            <person name="Wangdi T."/>
            <person name="Weiand M."/>
            <person name="Wilkinson J."/>
            <person name="Wilson A."/>
            <person name="Yadav S."/>
            <person name="Young G."/>
            <person name="Yu Q."/>
            <person name="Zembek L."/>
            <person name="Zhong D."/>
            <person name="Zimmer A."/>
            <person name="Zwirko Z."/>
            <person name="Jaffe D.B."/>
            <person name="Alvarez P."/>
            <person name="Brockman W."/>
            <person name="Butler J."/>
            <person name="Chin C."/>
            <person name="Gnerre S."/>
            <person name="Grabherr M."/>
            <person name="Kleber M."/>
            <person name="Mauceli E."/>
            <person name="MacCallum I."/>
        </authorList>
    </citation>
    <scope>NUCLEOTIDE SEQUENCE [LARGE SCALE GENOMIC DNA]</scope>
    <source>
        <strain evidence="6">Tai18E2 / Tucson 14021-0261.01</strain>
    </source>
</reference>
<dbReference type="Gene3D" id="3.40.390.10">
    <property type="entry name" value="Collagenase (Catalytic Domain)"/>
    <property type="match status" value="1"/>
</dbReference>
<dbReference type="PhylomeDB" id="B4NY45"/>
<dbReference type="AlphaFoldDB" id="B4NY45"/>
<proteinExistence type="inferred from homology"/>
<dbReference type="OrthoDB" id="7857627at2759"/>
<protein>
    <recommendedName>
        <fullName evidence="4">Peptidase M13 N-terminal domain-containing protein</fullName>
    </recommendedName>
</protein>
<dbReference type="GO" id="GO:0016485">
    <property type="term" value="P:protein processing"/>
    <property type="evidence" value="ECO:0007669"/>
    <property type="project" value="TreeGrafter"/>
</dbReference>
<dbReference type="PROSITE" id="PS51885">
    <property type="entry name" value="NEPRILYSIN"/>
    <property type="match status" value="1"/>
</dbReference>
<feature type="signal peptide" evidence="3">
    <location>
        <begin position="1"/>
        <end position="23"/>
    </location>
</feature>
<dbReference type="SMR" id="B4NY45"/>
<evidence type="ECO:0000313" key="6">
    <source>
        <dbReference type="Proteomes" id="UP000002282"/>
    </source>
</evidence>
<dbReference type="InterPro" id="IPR042089">
    <property type="entry name" value="Peptidase_M13_dom_2"/>
</dbReference>
<sequence length="622" mass="72625">MKQQILVWLGYVLLLGASAEALAKENTIFSANKRLMDQTLQVMSHRRDPCENFVDYAKGNYGPSMDSYYHFDLHMNLKFLLLFEQLKYMTFETGSLEEKVLQFYKTCEMAKENELEDLNYLDIVQPSDSFSWPHQTPSGTEWPKEKFQWLETLARLRRYGMNAFIEMNLELDHHGETGTSVYMILIGRHYFEVTPYYDAVKSAETRLIRQGFNKSRTEFFMRGMQQLHKDLLKLPALDKHERRRMTLQELESDHGVKLGKYLEIAFGRPFPPEFVVLVDYLDFLIKLNQIMTSFDQETVAIYMMNLFADHTTSSRYVKTYREHDFLCVNIVQYLMKSASYLLYEEHVLGPKKVKEYETEVQRVFKAIRKQFRLRLDTNRLNLTASNISLLQNILSSLTVSVGNVRRKQDRGYLTDLYADLNPDDDFATMHLKALKAHMQIGWQKLDNIELTEPSGTAIDVPFGNLEEPFFAIRGHDVFKVSLLGFQLAEQVLSALFPYPKLPFTGCHKYNELIETLDDLGNYDDRSPCISPRETEMWNHKEILLVILNLVQDAYFSAGSEFDQTQPSFSDKTLKELFYLHFAQNKLDKYFHQSEEVGKPPRNLLLNIPSFVEAFSCNVPRKV</sequence>
<gene>
    <name evidence="5" type="primary">Dyak\GE18847</name>
    <name evidence="5" type="synonym">dyak_GLEANR_2630</name>
    <name evidence="5" type="synonym">GE18847</name>
    <name evidence="5" type="ORF">Dyak_GE18847</name>
</gene>
<comment type="similarity">
    <text evidence="2">Belongs to the peptidase M13 family.</text>
</comment>
<comment type="subcellular location">
    <subcellularLocation>
        <location evidence="1">Cell membrane</location>
        <topology evidence="1">Single-pass type II membrane protein</topology>
    </subcellularLocation>
</comment>
<dbReference type="eggNOG" id="KOG3624">
    <property type="taxonomic scope" value="Eukaryota"/>
</dbReference>
<dbReference type="KEGG" id="dya:Dyak_GE18847"/>
<name>B4NY45_DROYA</name>
<keyword evidence="5" id="KW-0378">Hydrolase</keyword>
<dbReference type="GO" id="GO:0004222">
    <property type="term" value="F:metalloendopeptidase activity"/>
    <property type="evidence" value="ECO:0007669"/>
    <property type="project" value="InterPro"/>
</dbReference>
<evidence type="ECO:0000256" key="2">
    <source>
        <dbReference type="ARBA" id="ARBA00007357"/>
    </source>
</evidence>
<feature type="chain" id="PRO_5002820522" description="Peptidase M13 N-terminal domain-containing protein" evidence="3">
    <location>
        <begin position="24"/>
        <end position="622"/>
    </location>
</feature>
<dbReference type="PANTHER" id="PTHR11733:SF167">
    <property type="entry name" value="FI17812P1-RELATED"/>
    <property type="match status" value="1"/>
</dbReference>
<accession>B4NY45</accession>
<dbReference type="HOGENOM" id="CLU_006187_9_0_1"/>
<dbReference type="Pfam" id="PF05649">
    <property type="entry name" value="Peptidase_M13_N"/>
    <property type="match status" value="1"/>
</dbReference>
<evidence type="ECO:0000256" key="1">
    <source>
        <dbReference type="ARBA" id="ARBA00004401"/>
    </source>
</evidence>
<dbReference type="GO" id="GO:0005886">
    <property type="term" value="C:plasma membrane"/>
    <property type="evidence" value="ECO:0007669"/>
    <property type="project" value="UniProtKB-SubCell"/>
</dbReference>
<keyword evidence="3" id="KW-0732">Signal</keyword>
<dbReference type="InterPro" id="IPR024079">
    <property type="entry name" value="MetalloPept_cat_dom_sf"/>
</dbReference>
<dbReference type="InterPro" id="IPR000718">
    <property type="entry name" value="Peptidase_M13"/>
</dbReference>
<dbReference type="PANTHER" id="PTHR11733">
    <property type="entry name" value="ZINC METALLOPROTEASE FAMILY M13 NEPRILYSIN-RELATED"/>
    <property type="match status" value="1"/>
</dbReference>
<evidence type="ECO:0000259" key="4">
    <source>
        <dbReference type="Pfam" id="PF05649"/>
    </source>
</evidence>
<feature type="domain" description="Peptidase M13 N-terminal" evidence="4">
    <location>
        <begin position="49"/>
        <end position="378"/>
    </location>
</feature>
<evidence type="ECO:0000256" key="3">
    <source>
        <dbReference type="SAM" id="SignalP"/>
    </source>
</evidence>